<feature type="compositionally biased region" description="Low complexity" evidence="1">
    <location>
        <begin position="61"/>
        <end position="72"/>
    </location>
</feature>
<dbReference type="AlphaFoldDB" id="A0A0W0F481"/>
<comment type="caution">
    <text evidence="2">The sequence shown here is derived from an EMBL/GenBank/DDBJ whole genome shotgun (WGS) entry which is preliminary data.</text>
</comment>
<evidence type="ECO:0000256" key="1">
    <source>
        <dbReference type="SAM" id="MobiDB-lite"/>
    </source>
</evidence>
<sequence length="124" mass="13328">MPPPADSRAMLEYPDPLSFSLIDCLGRQTDGNGYPCPDINNTRSLISCLTSEPQTLEEQLAAAPSETTEPTANDTLIYPNPTPNPDIKPKIEPTNNAPSQEPTPLSTANPRSLQMPEASVPPQS</sequence>
<evidence type="ECO:0000313" key="3">
    <source>
        <dbReference type="Proteomes" id="UP000054988"/>
    </source>
</evidence>
<accession>A0A0W0F481</accession>
<feature type="compositionally biased region" description="Polar residues" evidence="1">
    <location>
        <begin position="93"/>
        <end position="112"/>
    </location>
</feature>
<feature type="region of interest" description="Disordered" evidence="1">
    <location>
        <begin position="57"/>
        <end position="124"/>
    </location>
</feature>
<evidence type="ECO:0000313" key="2">
    <source>
        <dbReference type="EMBL" id="KTB31150.1"/>
    </source>
</evidence>
<organism evidence="2 3">
    <name type="scientific">Moniliophthora roreri</name>
    <name type="common">Frosty pod rot fungus</name>
    <name type="synonym">Monilia roreri</name>
    <dbReference type="NCBI Taxonomy" id="221103"/>
    <lineage>
        <taxon>Eukaryota</taxon>
        <taxon>Fungi</taxon>
        <taxon>Dikarya</taxon>
        <taxon>Basidiomycota</taxon>
        <taxon>Agaricomycotina</taxon>
        <taxon>Agaricomycetes</taxon>
        <taxon>Agaricomycetidae</taxon>
        <taxon>Agaricales</taxon>
        <taxon>Marasmiineae</taxon>
        <taxon>Marasmiaceae</taxon>
        <taxon>Moniliophthora</taxon>
    </lineage>
</organism>
<dbReference type="EMBL" id="LATX01002349">
    <property type="protein sequence ID" value="KTB31150.1"/>
    <property type="molecule type" value="Genomic_DNA"/>
</dbReference>
<protein>
    <submittedName>
        <fullName evidence="2">Uncharacterized protein</fullName>
    </submittedName>
</protein>
<dbReference type="Proteomes" id="UP000054988">
    <property type="component" value="Unassembled WGS sequence"/>
</dbReference>
<reference evidence="2 3" key="1">
    <citation type="submission" date="2015-12" db="EMBL/GenBank/DDBJ databases">
        <title>Draft genome sequence of Moniliophthora roreri, the causal agent of frosty pod rot of cacao.</title>
        <authorList>
            <person name="Aime M.C."/>
            <person name="Diaz-Valderrama J.R."/>
            <person name="Kijpornyongpan T."/>
            <person name="Phillips-Mora W."/>
        </authorList>
    </citation>
    <scope>NUCLEOTIDE SEQUENCE [LARGE SCALE GENOMIC DNA]</scope>
    <source>
        <strain evidence="2 3">MCA 2952</strain>
    </source>
</reference>
<proteinExistence type="predicted"/>
<name>A0A0W0F481_MONRR</name>
<gene>
    <name evidence="2" type="ORF">WG66_16268</name>
</gene>